<dbReference type="RefSeq" id="WP_138574750.1">
    <property type="nucleotide sequence ID" value="NZ_CP040818.1"/>
</dbReference>
<dbReference type="AlphaFoldDB" id="A0A5B8FI30"/>
<dbReference type="EMBL" id="CP040818">
    <property type="protein sequence ID" value="QDL92877.1"/>
    <property type="molecule type" value="Genomic_DNA"/>
</dbReference>
<dbReference type="Proteomes" id="UP000305888">
    <property type="component" value="Chromosome"/>
</dbReference>
<dbReference type="KEGG" id="ppru:FDP22_14450"/>
<dbReference type="GO" id="GO:0016491">
    <property type="term" value="F:oxidoreductase activity"/>
    <property type="evidence" value="ECO:0007669"/>
    <property type="project" value="UniProtKB-KW"/>
</dbReference>
<gene>
    <name evidence="2" type="ORF">FDP22_14450</name>
</gene>
<dbReference type="OrthoDB" id="9812555at2"/>
<dbReference type="Gene3D" id="3.20.20.220">
    <property type="match status" value="1"/>
</dbReference>
<protein>
    <submittedName>
        <fullName evidence="2">Methylenetetrahydrofolate reductase</fullName>
    </submittedName>
</protein>
<organism evidence="2 3">
    <name type="scientific">Paroceanicella profunda</name>
    <dbReference type="NCBI Taxonomy" id="2579971"/>
    <lineage>
        <taxon>Bacteria</taxon>
        <taxon>Pseudomonadati</taxon>
        <taxon>Pseudomonadota</taxon>
        <taxon>Alphaproteobacteria</taxon>
        <taxon>Rhodobacterales</taxon>
        <taxon>Paracoccaceae</taxon>
        <taxon>Paroceanicella</taxon>
    </lineage>
</organism>
<reference evidence="2 3" key="1">
    <citation type="submission" date="2019-06" db="EMBL/GenBank/DDBJ databases">
        <title>Genome sequence of Rhodobacteraceae bacterium D4M1.</title>
        <authorList>
            <person name="Cao J."/>
        </authorList>
    </citation>
    <scope>NUCLEOTIDE SEQUENCE [LARGE SCALE GENOMIC DNA]</scope>
    <source>
        <strain evidence="2 3">D4M1</strain>
    </source>
</reference>
<evidence type="ECO:0000313" key="3">
    <source>
        <dbReference type="Proteomes" id="UP000305888"/>
    </source>
</evidence>
<dbReference type="InterPro" id="IPR029041">
    <property type="entry name" value="FAD-linked_oxidoreductase-like"/>
</dbReference>
<evidence type="ECO:0000313" key="2">
    <source>
        <dbReference type="EMBL" id="QDL92877.1"/>
    </source>
</evidence>
<keyword evidence="1" id="KW-0560">Oxidoreductase</keyword>
<dbReference type="SUPFAM" id="SSF51730">
    <property type="entry name" value="FAD-linked oxidoreductase"/>
    <property type="match status" value="1"/>
</dbReference>
<evidence type="ECO:0000256" key="1">
    <source>
        <dbReference type="ARBA" id="ARBA00023002"/>
    </source>
</evidence>
<accession>A0A5B8FI30</accession>
<name>A0A5B8FI30_9RHOB</name>
<sequence>MARILGFPRRGAAPRGSAALAAFLRGFSMEVMPRTAAKIPDFRAVLPEGTRIYIAHVDGTPIGDMVSTARRLRAEGFPVMPHVPARVVATKARLADWLARYADAGVSEALLLAGGVSELRGELHHSMHLLETGLFDAHGFTRLHVAGHPEGNRDIAPDGSDTALMEALRWKAAFGARTDARMAIVTQFGFESAPMIDWAQRLRAEGIGLPVHIGVAGPAKLQTLVKFAMSCGVGPSMRVLTRRAADVSRLLLPFTPLDILTDLAEYRAANPGFNIEAVHFFPLGGITATGAFVDEHGRAVGGAAAYA</sequence>
<keyword evidence="3" id="KW-1185">Reference proteome</keyword>
<proteinExistence type="predicted"/>